<accession>A0ABV8UJ82</accession>
<keyword evidence="3" id="KW-0238">DNA-binding</keyword>
<evidence type="ECO:0000256" key="2">
    <source>
        <dbReference type="ARBA" id="ARBA00022908"/>
    </source>
</evidence>
<dbReference type="PROSITE" id="PS51898">
    <property type="entry name" value="TYR_RECOMBINASE"/>
    <property type="match status" value="1"/>
</dbReference>
<organism evidence="7 8">
    <name type="scientific">Fodinicurvata halophila</name>
    <dbReference type="NCBI Taxonomy" id="1419723"/>
    <lineage>
        <taxon>Bacteria</taxon>
        <taxon>Pseudomonadati</taxon>
        <taxon>Pseudomonadota</taxon>
        <taxon>Alphaproteobacteria</taxon>
        <taxon>Rhodospirillales</taxon>
        <taxon>Rhodovibrionaceae</taxon>
        <taxon>Fodinicurvata</taxon>
    </lineage>
</organism>
<evidence type="ECO:0000256" key="5">
    <source>
        <dbReference type="SAM" id="MobiDB-lite"/>
    </source>
</evidence>
<keyword evidence="8" id="KW-1185">Reference proteome</keyword>
<protein>
    <submittedName>
        <fullName evidence="7">Tyrosine-type recombinase/integrase</fullName>
    </submittedName>
</protein>
<evidence type="ECO:0000313" key="7">
    <source>
        <dbReference type="EMBL" id="MFC4350906.1"/>
    </source>
</evidence>
<gene>
    <name evidence="7" type="ORF">ACFOW6_05055</name>
</gene>
<dbReference type="InterPro" id="IPR013762">
    <property type="entry name" value="Integrase-like_cat_sf"/>
</dbReference>
<evidence type="ECO:0000259" key="6">
    <source>
        <dbReference type="PROSITE" id="PS51898"/>
    </source>
</evidence>
<sequence length="409" mass="47455">MVGLDGIPLYWPNLYSTIEFRNRGKSHNSARNMLMAVSSTRLWAESVGRDFDEDLISGSFFSFSDAEAIADFLDYTAKFQDRIAARSHQKQNTGNVSRLESARPNVREMAHNRGNTIQAADKATRIRYVASYAEWMLKRRSGITDRKGGFNPDFQVRALEAIARLRSLAPRVRQRLDDETLEAMDIETCKTIEQVIQPDAERNPFSHPFVQYRNYLIWRLFLDTGCRIDELHNIKASDVVYASRELNIRVSKTRPRTLPISKHTANAFDVFVDKYWAKLPKSARSREWLFTTETGTHLSKQTISTMFQTIREKVPEVPEWLTSHTMRRTWNERFSLMVDQRIEKGDRITPDQEKAMRNRLMGWSDGSEMGEIYNRRHTRRKADEVAKALLDEIGPDARPTNSPSRTRTR</sequence>
<dbReference type="InterPro" id="IPR011010">
    <property type="entry name" value="DNA_brk_join_enz"/>
</dbReference>
<feature type="domain" description="Tyr recombinase" evidence="6">
    <location>
        <begin position="179"/>
        <end position="387"/>
    </location>
</feature>
<dbReference type="InterPro" id="IPR050090">
    <property type="entry name" value="Tyrosine_recombinase_XerCD"/>
</dbReference>
<dbReference type="RefSeq" id="WP_382421251.1">
    <property type="nucleotide sequence ID" value="NZ_JBHSCW010000003.1"/>
</dbReference>
<comment type="caution">
    <text evidence="7">The sequence shown here is derived from an EMBL/GenBank/DDBJ whole genome shotgun (WGS) entry which is preliminary data.</text>
</comment>
<keyword evidence="4" id="KW-0233">DNA recombination</keyword>
<proteinExistence type="inferred from homology"/>
<feature type="region of interest" description="Disordered" evidence="5">
    <location>
        <begin position="374"/>
        <end position="409"/>
    </location>
</feature>
<feature type="compositionally biased region" description="Basic and acidic residues" evidence="5">
    <location>
        <begin position="381"/>
        <end position="390"/>
    </location>
</feature>
<evidence type="ECO:0000256" key="4">
    <source>
        <dbReference type="ARBA" id="ARBA00023172"/>
    </source>
</evidence>
<dbReference type="PANTHER" id="PTHR30349:SF41">
    <property type="entry name" value="INTEGRASE_RECOMBINASE PROTEIN MJ0367-RELATED"/>
    <property type="match status" value="1"/>
</dbReference>
<evidence type="ECO:0000256" key="1">
    <source>
        <dbReference type="ARBA" id="ARBA00008857"/>
    </source>
</evidence>
<name>A0ABV8UJ82_9PROT</name>
<dbReference type="Proteomes" id="UP001595799">
    <property type="component" value="Unassembled WGS sequence"/>
</dbReference>
<reference evidence="8" key="1">
    <citation type="journal article" date="2019" name="Int. J. Syst. Evol. Microbiol.">
        <title>The Global Catalogue of Microorganisms (GCM) 10K type strain sequencing project: providing services to taxonomists for standard genome sequencing and annotation.</title>
        <authorList>
            <consortium name="The Broad Institute Genomics Platform"/>
            <consortium name="The Broad Institute Genome Sequencing Center for Infectious Disease"/>
            <person name="Wu L."/>
            <person name="Ma J."/>
        </authorList>
    </citation>
    <scope>NUCLEOTIDE SEQUENCE [LARGE SCALE GENOMIC DNA]</scope>
    <source>
        <strain evidence="8">CECT 8472</strain>
    </source>
</reference>
<dbReference type="Pfam" id="PF00589">
    <property type="entry name" value="Phage_integrase"/>
    <property type="match status" value="1"/>
</dbReference>
<dbReference type="CDD" id="cd00397">
    <property type="entry name" value="DNA_BRE_C"/>
    <property type="match status" value="1"/>
</dbReference>
<evidence type="ECO:0000313" key="8">
    <source>
        <dbReference type="Proteomes" id="UP001595799"/>
    </source>
</evidence>
<dbReference type="SUPFAM" id="SSF56349">
    <property type="entry name" value="DNA breaking-rejoining enzymes"/>
    <property type="match status" value="1"/>
</dbReference>
<keyword evidence="2" id="KW-0229">DNA integration</keyword>
<dbReference type="EMBL" id="JBHSCW010000003">
    <property type="protein sequence ID" value="MFC4350906.1"/>
    <property type="molecule type" value="Genomic_DNA"/>
</dbReference>
<dbReference type="PANTHER" id="PTHR30349">
    <property type="entry name" value="PHAGE INTEGRASE-RELATED"/>
    <property type="match status" value="1"/>
</dbReference>
<dbReference type="Gene3D" id="1.10.443.10">
    <property type="entry name" value="Intergrase catalytic core"/>
    <property type="match status" value="1"/>
</dbReference>
<comment type="similarity">
    <text evidence="1">Belongs to the 'phage' integrase family.</text>
</comment>
<feature type="compositionally biased region" description="Low complexity" evidence="5">
    <location>
        <begin position="398"/>
        <end position="409"/>
    </location>
</feature>
<dbReference type="InterPro" id="IPR002104">
    <property type="entry name" value="Integrase_catalytic"/>
</dbReference>
<evidence type="ECO:0000256" key="3">
    <source>
        <dbReference type="ARBA" id="ARBA00023125"/>
    </source>
</evidence>